<name>A0AAD2E1B2_9LAMI</name>
<evidence type="ECO:0000313" key="3">
    <source>
        <dbReference type="Proteomes" id="UP000834106"/>
    </source>
</evidence>
<dbReference type="CDD" id="cd15798">
    <property type="entry name" value="PMEI-like_3"/>
    <property type="match status" value="1"/>
</dbReference>
<dbReference type="InterPro" id="IPR035513">
    <property type="entry name" value="Invertase/methylesterase_inhib"/>
</dbReference>
<keyword evidence="3" id="KW-1185">Reference proteome</keyword>
<dbReference type="SUPFAM" id="SSF101148">
    <property type="entry name" value="Plant invertase/pectin methylesterase inhibitor"/>
    <property type="match status" value="1"/>
</dbReference>
<reference evidence="2" key="1">
    <citation type="submission" date="2023-05" db="EMBL/GenBank/DDBJ databases">
        <authorList>
            <person name="Huff M."/>
        </authorList>
    </citation>
    <scope>NUCLEOTIDE SEQUENCE</scope>
</reference>
<proteinExistence type="predicted"/>
<protein>
    <recommendedName>
        <fullName evidence="1">Pectinesterase inhibitor domain-containing protein</fullName>
    </recommendedName>
</protein>
<organism evidence="2 3">
    <name type="scientific">Fraxinus pennsylvanica</name>
    <dbReference type="NCBI Taxonomy" id="56036"/>
    <lineage>
        <taxon>Eukaryota</taxon>
        <taxon>Viridiplantae</taxon>
        <taxon>Streptophyta</taxon>
        <taxon>Embryophyta</taxon>
        <taxon>Tracheophyta</taxon>
        <taxon>Spermatophyta</taxon>
        <taxon>Magnoliopsida</taxon>
        <taxon>eudicotyledons</taxon>
        <taxon>Gunneridae</taxon>
        <taxon>Pentapetalae</taxon>
        <taxon>asterids</taxon>
        <taxon>lamiids</taxon>
        <taxon>Lamiales</taxon>
        <taxon>Oleaceae</taxon>
        <taxon>Oleeae</taxon>
        <taxon>Fraxinus</taxon>
    </lineage>
</organism>
<feature type="domain" description="Pectinesterase inhibitor" evidence="1">
    <location>
        <begin position="46"/>
        <end position="132"/>
    </location>
</feature>
<dbReference type="GO" id="GO:0004857">
    <property type="term" value="F:enzyme inhibitor activity"/>
    <property type="evidence" value="ECO:0007669"/>
    <property type="project" value="InterPro"/>
</dbReference>
<dbReference type="Proteomes" id="UP000834106">
    <property type="component" value="Chromosome 11"/>
</dbReference>
<dbReference type="AlphaFoldDB" id="A0AAD2E1B2"/>
<evidence type="ECO:0000313" key="2">
    <source>
        <dbReference type="EMBL" id="CAI9771130.1"/>
    </source>
</evidence>
<dbReference type="InterPro" id="IPR006501">
    <property type="entry name" value="Pectinesterase_inhib_dom"/>
</dbReference>
<dbReference type="Pfam" id="PF04043">
    <property type="entry name" value="PMEI"/>
    <property type="match status" value="1"/>
</dbReference>
<sequence>MNKKFFRVIGFSCRLSTCQPNFRSKSSSFDHRRGWPGALHHRQVGCSQTDYKCVDSMSSLANNVSATPNDFLHAATNAAIEEVQAAMYRSLTIGQAANASFQKMAVYDYKELLEYADEELQASYSMVQGSNFHTAEDREAELKKG</sequence>
<accession>A0AAD2E1B2</accession>
<evidence type="ECO:0000259" key="1">
    <source>
        <dbReference type="Pfam" id="PF04043"/>
    </source>
</evidence>
<dbReference type="EMBL" id="OU503046">
    <property type="protein sequence ID" value="CAI9771130.1"/>
    <property type="molecule type" value="Genomic_DNA"/>
</dbReference>
<dbReference type="Gene3D" id="1.20.140.40">
    <property type="entry name" value="Invertase/pectin methylesterase inhibitor family protein"/>
    <property type="match status" value="1"/>
</dbReference>
<gene>
    <name evidence="2" type="ORF">FPE_LOCUS18560</name>
</gene>